<comment type="caution">
    <text evidence="1">The sequence shown here is derived from an EMBL/GenBank/DDBJ whole genome shotgun (WGS) entry which is preliminary data.</text>
</comment>
<organism evidence="1 2">
    <name type="scientific">Thelephora ganbajun</name>
    <name type="common">Ganba fungus</name>
    <dbReference type="NCBI Taxonomy" id="370292"/>
    <lineage>
        <taxon>Eukaryota</taxon>
        <taxon>Fungi</taxon>
        <taxon>Dikarya</taxon>
        <taxon>Basidiomycota</taxon>
        <taxon>Agaricomycotina</taxon>
        <taxon>Agaricomycetes</taxon>
        <taxon>Thelephorales</taxon>
        <taxon>Thelephoraceae</taxon>
        <taxon>Thelephora</taxon>
    </lineage>
</organism>
<gene>
    <name evidence="1" type="ORF">BDM02DRAFT_3264776</name>
</gene>
<evidence type="ECO:0000313" key="2">
    <source>
        <dbReference type="Proteomes" id="UP000886501"/>
    </source>
</evidence>
<dbReference type="Proteomes" id="UP000886501">
    <property type="component" value="Unassembled WGS sequence"/>
</dbReference>
<accession>A0ACB6ZX89</accession>
<reference evidence="1" key="1">
    <citation type="submission" date="2019-10" db="EMBL/GenBank/DDBJ databases">
        <authorList>
            <consortium name="DOE Joint Genome Institute"/>
            <person name="Kuo A."/>
            <person name="Miyauchi S."/>
            <person name="Kiss E."/>
            <person name="Drula E."/>
            <person name="Kohler A."/>
            <person name="Sanchez-Garcia M."/>
            <person name="Andreopoulos B."/>
            <person name="Barry K.W."/>
            <person name="Bonito G."/>
            <person name="Buee M."/>
            <person name="Carver A."/>
            <person name="Chen C."/>
            <person name="Cichocki N."/>
            <person name="Clum A."/>
            <person name="Culley D."/>
            <person name="Crous P.W."/>
            <person name="Fauchery L."/>
            <person name="Girlanda M."/>
            <person name="Hayes R."/>
            <person name="Keri Z."/>
            <person name="Labutti K."/>
            <person name="Lipzen A."/>
            <person name="Lombard V."/>
            <person name="Magnuson J."/>
            <person name="Maillard F."/>
            <person name="Morin E."/>
            <person name="Murat C."/>
            <person name="Nolan M."/>
            <person name="Ohm R."/>
            <person name="Pangilinan J."/>
            <person name="Pereira M."/>
            <person name="Perotto S."/>
            <person name="Peter M."/>
            <person name="Riley R."/>
            <person name="Sitrit Y."/>
            <person name="Stielow B."/>
            <person name="Szollosi G."/>
            <person name="Zifcakova L."/>
            <person name="Stursova M."/>
            <person name="Spatafora J.W."/>
            <person name="Tedersoo L."/>
            <person name="Vaario L.-M."/>
            <person name="Yamada A."/>
            <person name="Yan M."/>
            <person name="Wang P."/>
            <person name="Xu J."/>
            <person name="Bruns T."/>
            <person name="Baldrian P."/>
            <person name="Vilgalys R."/>
            <person name="Henrissat B."/>
            <person name="Grigoriev I.V."/>
            <person name="Hibbett D."/>
            <person name="Nagy L.G."/>
            <person name="Martin F.M."/>
        </authorList>
    </citation>
    <scope>NUCLEOTIDE SEQUENCE</scope>
    <source>
        <strain evidence="1">P2</strain>
    </source>
</reference>
<protein>
    <submittedName>
        <fullName evidence="1">Uncharacterized protein</fullName>
    </submittedName>
</protein>
<sequence>MFFPRRVDRSKLSEMFPSVKSIHEIFDTFGCMSLTHRSDDGFVIMLTPIKLRMSADEDYGVLLSDLRDEGFEQTKWIGSEDDNVKRLINHFHISSSSDRGALVNASTRLPEDDSNLATAKAWCLRRLGDLVETQELLSDARELFLYEETRSPAASCLLQMTRIGRDFKEYAEAERQFREASAIFSELRDKEAHCSHDLGQMLLKTGKGVEAALFLEDAQEYFESIED</sequence>
<reference evidence="1" key="2">
    <citation type="journal article" date="2020" name="Nat. Commun.">
        <title>Large-scale genome sequencing of mycorrhizal fungi provides insights into the early evolution of symbiotic traits.</title>
        <authorList>
            <person name="Miyauchi S."/>
            <person name="Kiss E."/>
            <person name="Kuo A."/>
            <person name="Drula E."/>
            <person name="Kohler A."/>
            <person name="Sanchez-Garcia M."/>
            <person name="Morin E."/>
            <person name="Andreopoulos B."/>
            <person name="Barry K.W."/>
            <person name="Bonito G."/>
            <person name="Buee M."/>
            <person name="Carver A."/>
            <person name="Chen C."/>
            <person name="Cichocki N."/>
            <person name="Clum A."/>
            <person name="Culley D."/>
            <person name="Crous P.W."/>
            <person name="Fauchery L."/>
            <person name="Girlanda M."/>
            <person name="Hayes R.D."/>
            <person name="Keri Z."/>
            <person name="LaButti K."/>
            <person name="Lipzen A."/>
            <person name="Lombard V."/>
            <person name="Magnuson J."/>
            <person name="Maillard F."/>
            <person name="Murat C."/>
            <person name="Nolan M."/>
            <person name="Ohm R.A."/>
            <person name="Pangilinan J."/>
            <person name="Pereira M.F."/>
            <person name="Perotto S."/>
            <person name="Peter M."/>
            <person name="Pfister S."/>
            <person name="Riley R."/>
            <person name="Sitrit Y."/>
            <person name="Stielow J.B."/>
            <person name="Szollosi G."/>
            <person name="Zifcakova L."/>
            <person name="Stursova M."/>
            <person name="Spatafora J.W."/>
            <person name="Tedersoo L."/>
            <person name="Vaario L.M."/>
            <person name="Yamada A."/>
            <person name="Yan M."/>
            <person name="Wang P."/>
            <person name="Xu J."/>
            <person name="Bruns T."/>
            <person name="Baldrian P."/>
            <person name="Vilgalys R."/>
            <person name="Dunand C."/>
            <person name="Henrissat B."/>
            <person name="Grigoriev I.V."/>
            <person name="Hibbett D."/>
            <person name="Nagy L.G."/>
            <person name="Martin F.M."/>
        </authorList>
    </citation>
    <scope>NUCLEOTIDE SEQUENCE</scope>
    <source>
        <strain evidence="1">P2</strain>
    </source>
</reference>
<proteinExistence type="predicted"/>
<dbReference type="EMBL" id="MU117961">
    <property type="protein sequence ID" value="KAF9654222.1"/>
    <property type="molecule type" value="Genomic_DNA"/>
</dbReference>
<keyword evidence="2" id="KW-1185">Reference proteome</keyword>
<evidence type="ECO:0000313" key="1">
    <source>
        <dbReference type="EMBL" id="KAF9654222.1"/>
    </source>
</evidence>
<name>A0ACB6ZX89_THEGA</name>